<sequence length="1522" mass="162543">MFYLKRTLLVLIATSFLGLASPTLESLRYDGELLGRRGNVSSKPVQEGFAYKRQDDGDDSGDGNILCRAVDSSKDRRPAWITRKRSLSSIPAIRNNTLSHAIEERRLPLLNRQVNMDDFMVDRTDGDGENRDYYTAVFTGHDDERDPNGDLVNTAEFALLNQRLDMGLQGLHGCTALAIVSQEAVYFAHYFEDLSWDPDTSSQLDFENRVLRFLDEGSPRYNRPWPNNRYIGLREVAHHFQHGVEVHIMTPQLEVVDTDDDGVEYVVPVNLHYRNRVMQLMGAVQTIMREQGWFVWPSIWAYQALDSSDPEGDWLLDNTLRGKALYQFDPFGTTTRQRARLIMEGEQLMGQVNDVRFGQVYIQDWSAVDIRSMDETTLSCGGQMYSESEHTCYGEVLCPIISGISTLLCGSECYLESLYTCYGTSLCPVVDDVPTLQCGSACYLESQYSCLASQLIQVSPDTPPPYTQSGIVTSTHIPGQGSEVIINGTTYQIGSQASTLTGGGAPIVIGPGTIVVGSETMTFPAFPTAPIVFTADGITITLKPSRPQSSSGASSTRTAVPTSPPVPTQVIIAGSTFTLGPTSSAITADGAVIIIGSSEIVIGTDTVNIPASVTGAFPMTTDGITFTVIPGSSSATSTAVPGGTPTRSLPTPTNTPFEPITQTIETLIASDGSSTHYITFRPATMTQFASITALTSITTIQNEHPTTIVVGPGGVVWETFESTSLSGFPPIVYPSLPPYPRGSSSIVSPTSSSISTDPFPSSEFPLPPIVTTEVTTTGPNGPIVTTVTGTTNVDGIVTPVVTLSTDGAINTASSLVSQYRRISSIINSFSSSTADSAQASAAVAAVKGGESDTNSFGRALGNALSGLCFIFCGTISSAAKLLDSLDTVIKHVLDGSTSTGSLTPLLTGLSEIANELEKEVEHEKGLTSQSTLAPTSSSQCVIATVANCEVHCATGFIKATVMTSSCFSSACSIISSCSATEATSTITQSSFCPTSRQSAGPMTLFSYPGFVRLPMGTWGPDDPDTSTTITTFTSEISSIPPSTFITSTTPPTPTPSPIICGSPRACDADGCAGTLVHNEATCKGNFATCTCIPNANTPGFSCGNPQSCESNNCVGKFAEGKATCTNASAGCKCFPSTNTPGFSCRNPQSCEADDCGGTTSVSHVSTCKNNFAGCPCLPSKNTPGLSSGENLILSDCGIGLGDNGGSTSREMMYYSGDVWRSDGSVASKPNMMVNVPWDGSYPWRGSGVSATFPNGDTFKVTINPGLSDPSWAGYAFHTYNEVVLICYSFHKEKVYQLDDGKWCSSAYVCTHGDPPVFDSKPEPIPKPIPKPTPDPIPEYGFKTHISSNKDFVNIYFQTATQVFSHLEHKFGNGRDCVETPVSLNSQCAITFKCHTEGGLTLYDMASFLIYGMPKVPGFAFYEEDTYQVCKKYDSRPGHEGECLGYTDKVDTYVVIPKSLDINVETVLLNGSGGQPKPQATLRYDITCARSSWSCNMCTLIRTSPPPPVAWGGEVSLACEQAC</sequence>
<dbReference type="OrthoDB" id="89086at2759"/>
<keyword evidence="5" id="KW-1185">Reference proteome</keyword>
<dbReference type="Proteomes" id="UP000254866">
    <property type="component" value="Unassembled WGS sequence"/>
</dbReference>
<evidence type="ECO:0000259" key="3">
    <source>
        <dbReference type="Pfam" id="PF10645"/>
    </source>
</evidence>
<feature type="region of interest" description="Disordered" evidence="1">
    <location>
        <begin position="543"/>
        <end position="566"/>
    </location>
</feature>
<gene>
    <name evidence="4" type="ORF">BP5553_07836</name>
</gene>
<accession>A0A370THP7</accession>
<comment type="caution">
    <text evidence="4">The sequence shown here is derived from an EMBL/GenBank/DDBJ whole genome shotgun (WGS) entry which is preliminary data.</text>
</comment>
<dbReference type="RefSeq" id="XP_031867690.1">
    <property type="nucleotide sequence ID" value="XM_032016459.1"/>
</dbReference>
<feature type="region of interest" description="Disordered" evidence="1">
    <location>
        <begin position="634"/>
        <end position="656"/>
    </location>
</feature>
<reference evidence="4 5" key="1">
    <citation type="journal article" date="2018" name="IMA Fungus">
        <title>IMA Genome-F 9: Draft genome sequence of Annulohypoxylon stygium, Aspergillus mulundensis, Berkeleyomyces basicola (syn. Thielaviopsis basicola), Ceratocystis smalleyi, two Cercospora beticola strains, Coleophoma cylindrospora, Fusarium fracticaudum, Phialophora cf. hyalina, and Morchella septimelata.</title>
        <authorList>
            <person name="Wingfield B.D."/>
            <person name="Bills G.F."/>
            <person name="Dong Y."/>
            <person name="Huang W."/>
            <person name="Nel W.J."/>
            <person name="Swalarsk-Parry B.S."/>
            <person name="Vaghefi N."/>
            <person name="Wilken P.M."/>
            <person name="An Z."/>
            <person name="de Beer Z.W."/>
            <person name="De Vos L."/>
            <person name="Chen L."/>
            <person name="Duong T.A."/>
            <person name="Gao Y."/>
            <person name="Hammerbacher A."/>
            <person name="Kikkert J.R."/>
            <person name="Li Y."/>
            <person name="Li H."/>
            <person name="Li K."/>
            <person name="Li Q."/>
            <person name="Liu X."/>
            <person name="Ma X."/>
            <person name="Naidoo K."/>
            <person name="Pethybridge S.J."/>
            <person name="Sun J."/>
            <person name="Steenkamp E.T."/>
            <person name="van der Nest M.A."/>
            <person name="van Wyk S."/>
            <person name="Wingfield M.J."/>
            <person name="Xiong C."/>
            <person name="Yue Q."/>
            <person name="Zhang X."/>
        </authorList>
    </citation>
    <scope>NUCLEOTIDE SEQUENCE [LARGE SCALE GENOMIC DNA]</scope>
    <source>
        <strain evidence="4 5">BP 5553</strain>
    </source>
</reference>
<evidence type="ECO:0000256" key="2">
    <source>
        <dbReference type="SAM" id="SignalP"/>
    </source>
</evidence>
<dbReference type="EMBL" id="NPIC01000007">
    <property type="protein sequence ID" value="RDL34708.1"/>
    <property type="molecule type" value="Genomic_DNA"/>
</dbReference>
<evidence type="ECO:0000313" key="5">
    <source>
        <dbReference type="Proteomes" id="UP000254866"/>
    </source>
</evidence>
<organism evidence="4 5">
    <name type="scientific">Venustampulla echinocandica</name>
    <dbReference type="NCBI Taxonomy" id="2656787"/>
    <lineage>
        <taxon>Eukaryota</taxon>
        <taxon>Fungi</taxon>
        <taxon>Dikarya</taxon>
        <taxon>Ascomycota</taxon>
        <taxon>Pezizomycotina</taxon>
        <taxon>Leotiomycetes</taxon>
        <taxon>Helotiales</taxon>
        <taxon>Pleuroascaceae</taxon>
        <taxon>Venustampulla</taxon>
    </lineage>
</organism>
<feature type="domain" description="Endo-1,3(4)-beta-glucanase 1 carbohydrate binding" evidence="3">
    <location>
        <begin position="379"/>
        <end position="426"/>
    </location>
</feature>
<feature type="signal peptide" evidence="2">
    <location>
        <begin position="1"/>
        <end position="20"/>
    </location>
</feature>
<dbReference type="GO" id="GO:0030246">
    <property type="term" value="F:carbohydrate binding"/>
    <property type="evidence" value="ECO:0007669"/>
    <property type="project" value="InterPro"/>
</dbReference>
<evidence type="ECO:0000256" key="1">
    <source>
        <dbReference type="SAM" id="MobiDB-lite"/>
    </source>
</evidence>
<dbReference type="Pfam" id="PF10645">
    <property type="entry name" value="Carb_bind"/>
    <property type="match status" value="1"/>
</dbReference>
<feature type="compositionally biased region" description="Low complexity" evidence="1">
    <location>
        <begin position="544"/>
        <end position="559"/>
    </location>
</feature>
<dbReference type="GeneID" id="43600685"/>
<dbReference type="InterPro" id="IPR018909">
    <property type="entry name" value="Eng1_septum"/>
</dbReference>
<name>A0A370THP7_9HELO</name>
<evidence type="ECO:0000313" key="4">
    <source>
        <dbReference type="EMBL" id="RDL34708.1"/>
    </source>
</evidence>
<feature type="chain" id="PRO_5016729498" description="Endo-1,3(4)-beta-glucanase 1 carbohydrate binding domain-containing protein" evidence="2">
    <location>
        <begin position="21"/>
        <end position="1522"/>
    </location>
</feature>
<feature type="region of interest" description="Disordered" evidence="1">
    <location>
        <begin position="45"/>
        <end position="64"/>
    </location>
</feature>
<keyword evidence="2" id="KW-0732">Signal</keyword>
<protein>
    <recommendedName>
        <fullName evidence="3">Endo-1,3(4)-beta-glucanase 1 carbohydrate binding domain-containing protein</fullName>
    </recommendedName>
</protein>
<proteinExistence type="predicted"/>